<evidence type="ECO:0000313" key="3">
    <source>
        <dbReference type="Proteomes" id="UP000410492"/>
    </source>
</evidence>
<dbReference type="AlphaFoldDB" id="A0A653CJC1"/>
<accession>A0A653CJC1</accession>
<evidence type="ECO:0000259" key="1">
    <source>
        <dbReference type="Pfam" id="PF13843"/>
    </source>
</evidence>
<evidence type="ECO:0000313" key="2">
    <source>
        <dbReference type="EMBL" id="VEN48018.1"/>
    </source>
</evidence>
<name>A0A653CJC1_CALMS</name>
<reference evidence="2 3" key="1">
    <citation type="submission" date="2019-01" db="EMBL/GenBank/DDBJ databases">
        <authorList>
            <person name="Sayadi A."/>
        </authorList>
    </citation>
    <scope>NUCLEOTIDE SEQUENCE [LARGE SCALE GENOMIC DNA]</scope>
</reference>
<dbReference type="EMBL" id="CAACVG010008004">
    <property type="protein sequence ID" value="VEN48018.1"/>
    <property type="molecule type" value="Genomic_DNA"/>
</dbReference>
<proteinExistence type="predicted"/>
<gene>
    <name evidence="2" type="ORF">CALMAC_LOCUS9620</name>
</gene>
<dbReference type="Pfam" id="PF13843">
    <property type="entry name" value="DDE_Tnp_1_7"/>
    <property type="match status" value="1"/>
</dbReference>
<dbReference type="GO" id="GO:0043565">
    <property type="term" value="F:sequence-specific DNA binding"/>
    <property type="evidence" value="ECO:0007669"/>
    <property type="project" value="TreeGrafter"/>
</dbReference>
<dbReference type="InterPro" id="IPR052638">
    <property type="entry name" value="PiggyBac_TE-derived"/>
</dbReference>
<keyword evidence="3" id="KW-1185">Reference proteome</keyword>
<dbReference type="InterPro" id="IPR029526">
    <property type="entry name" value="PGBD"/>
</dbReference>
<feature type="domain" description="PiggyBac transposable element-derived protein" evidence="1">
    <location>
        <begin position="104"/>
        <end position="466"/>
    </location>
</feature>
<organism evidence="2 3">
    <name type="scientific">Callosobruchus maculatus</name>
    <name type="common">Southern cowpea weevil</name>
    <name type="synonym">Pulse bruchid</name>
    <dbReference type="NCBI Taxonomy" id="64391"/>
    <lineage>
        <taxon>Eukaryota</taxon>
        <taxon>Metazoa</taxon>
        <taxon>Ecdysozoa</taxon>
        <taxon>Arthropoda</taxon>
        <taxon>Hexapoda</taxon>
        <taxon>Insecta</taxon>
        <taxon>Pterygota</taxon>
        <taxon>Neoptera</taxon>
        <taxon>Endopterygota</taxon>
        <taxon>Coleoptera</taxon>
        <taxon>Polyphaga</taxon>
        <taxon>Cucujiformia</taxon>
        <taxon>Chrysomeloidea</taxon>
        <taxon>Chrysomelidae</taxon>
        <taxon>Bruchinae</taxon>
        <taxon>Bruchini</taxon>
        <taxon>Callosobruchus</taxon>
    </lineage>
</organism>
<dbReference type="PANTHER" id="PTHR47055">
    <property type="entry name" value="DDE_TNP_1_7 DOMAIN-CONTAINING PROTEIN"/>
    <property type="match status" value="1"/>
</dbReference>
<sequence>MDLIPDEIIIFPPDDGEVTDEDSGEEDNVVINNLPGVQLRTSAEVENASDFDSEDDLPLSRFVKRQKLSRPNNKHTEMTWTKTDITPNMPSWTPPYRPKQNISAVESFFLFFDDDVINMLVTYTNLYARTNNRVGDVTMDEMRCFIGILLLSGYNCVSRREMYWENLADTNNTLVCNAMSRNRFRHIMQNIHCCDNQNLNQDDKFAKIRPLIEVLNNKFLDLAPLEEHHCVDESMIPYYGRHPTKQFIRGKPIRWGYKVWTATNRLGYIEWFESYQGSKTKLSEKYKELGLGANVVLQFADRLLSGKDNLNYHIFFDDLFTSLPLLLELKSRGLKGTGTIRENRLPKNCPIKSADKLKKEQRGSLDFASSKNNEVTVCKWYDNNIVSISSNNLKVLPTTQVKRFSQKEKKVIYVPQPNIIKKYNENMGRVDRADENISLYRVSIRGKKWYFPLLCHFIDMAEQNAWRIHKVNEGKLDHLGFRRIIATGILESFKKRQSLIGSNKLPKHAKSYSRYVGMDHMVLYQDKQTRCVYCRSHFY</sequence>
<dbReference type="PANTHER" id="PTHR47055:SF3">
    <property type="entry name" value="PHORBOL-ESTER_DAG-TYPE DOMAIN-CONTAINING PROTEIN"/>
    <property type="match status" value="1"/>
</dbReference>
<protein>
    <recommendedName>
        <fullName evidence="1">PiggyBac transposable element-derived protein domain-containing protein</fullName>
    </recommendedName>
</protein>
<dbReference type="OrthoDB" id="6766487at2759"/>
<dbReference type="Proteomes" id="UP000410492">
    <property type="component" value="Unassembled WGS sequence"/>
</dbReference>